<dbReference type="PANTHER" id="PTHR28533">
    <property type="entry name" value="PROTEIN PBN1"/>
    <property type="match status" value="1"/>
</dbReference>
<feature type="transmembrane region" description="Helical" evidence="11">
    <location>
        <begin position="454"/>
        <end position="474"/>
    </location>
</feature>
<evidence type="ECO:0000256" key="3">
    <source>
        <dbReference type="ARBA" id="ARBA00010345"/>
    </source>
</evidence>
<dbReference type="GO" id="GO:0006506">
    <property type="term" value="P:GPI anchor biosynthetic process"/>
    <property type="evidence" value="ECO:0007669"/>
    <property type="project" value="UniProtKB-KW"/>
</dbReference>
<evidence type="ECO:0000256" key="5">
    <source>
        <dbReference type="ARBA" id="ARBA00022502"/>
    </source>
</evidence>
<keyword evidence="7 11" id="KW-0256">Endoplasmic reticulum</keyword>
<dbReference type="AlphaFoldDB" id="A0A9Q0ATE7"/>
<keyword evidence="6 11" id="KW-0812">Transmembrane</keyword>
<organism evidence="12 13">
    <name type="scientific">Neoarthrinium moseri</name>
    <dbReference type="NCBI Taxonomy" id="1658444"/>
    <lineage>
        <taxon>Eukaryota</taxon>
        <taxon>Fungi</taxon>
        <taxon>Dikarya</taxon>
        <taxon>Ascomycota</taxon>
        <taxon>Pezizomycotina</taxon>
        <taxon>Sordariomycetes</taxon>
        <taxon>Xylariomycetidae</taxon>
        <taxon>Amphisphaeriales</taxon>
        <taxon>Apiosporaceae</taxon>
        <taxon>Neoarthrinium</taxon>
    </lineage>
</organism>
<proteinExistence type="inferred from homology"/>
<dbReference type="SMART" id="SM00780">
    <property type="entry name" value="PIG-X"/>
    <property type="match status" value="1"/>
</dbReference>
<name>A0A9Q0ATE7_9PEZI</name>
<comment type="similarity">
    <text evidence="3 11">Belongs to the PIGX family.</text>
</comment>
<keyword evidence="5 11" id="KW-0337">GPI-anchor biosynthesis</keyword>
<comment type="pathway">
    <text evidence="2 11">Glycolipid biosynthesis; glycosylphosphatidylinositol-anchor biosynthesis.</text>
</comment>
<dbReference type="Proteomes" id="UP000829685">
    <property type="component" value="Unassembled WGS sequence"/>
</dbReference>
<dbReference type="InterPro" id="IPR013233">
    <property type="entry name" value="PIG-X/PBN1"/>
</dbReference>
<gene>
    <name evidence="12" type="ORF">JX265_002341</name>
</gene>
<evidence type="ECO:0000256" key="4">
    <source>
        <dbReference type="ARBA" id="ARBA00020410"/>
    </source>
</evidence>
<evidence type="ECO:0000256" key="1">
    <source>
        <dbReference type="ARBA" id="ARBA00004643"/>
    </source>
</evidence>
<dbReference type="PANTHER" id="PTHR28533:SF1">
    <property type="entry name" value="PROTEIN PBN1"/>
    <property type="match status" value="1"/>
</dbReference>
<comment type="caution">
    <text evidence="12">The sequence shown here is derived from an EMBL/GenBank/DDBJ whole genome shotgun (WGS) entry which is preliminary data.</text>
</comment>
<accession>A0A9Q0ATE7</accession>
<comment type="subcellular location">
    <subcellularLocation>
        <location evidence="11">Endoplasmic reticulum membrane</location>
        <topology evidence="11">Single-pass membrane protein</topology>
    </subcellularLocation>
    <subcellularLocation>
        <location evidence="1">Endoplasmic reticulum membrane</location>
        <topology evidence="1">Single-pass type III membrane protein</topology>
    </subcellularLocation>
</comment>
<evidence type="ECO:0000313" key="12">
    <source>
        <dbReference type="EMBL" id="KAI1879387.1"/>
    </source>
</evidence>
<evidence type="ECO:0000313" key="13">
    <source>
        <dbReference type="Proteomes" id="UP000829685"/>
    </source>
</evidence>
<keyword evidence="10" id="KW-0325">Glycoprotein</keyword>
<comment type="function">
    <text evidence="11">Required for proper folding and/or the stability of a subset of proteins in the endoplasmic reticulum. Component of glycosylphosphatidylinositol-mannosyltransferase 1 which transfers the first of the 4 mannoses in the GPI-anchor precursors during GPI-anchor biosynthesis. Probably acts by stabilizing the mannosyltransferase GPI14.</text>
</comment>
<keyword evidence="8 11" id="KW-1133">Transmembrane helix</keyword>
<dbReference type="GO" id="GO:1990529">
    <property type="term" value="C:glycosylphosphatidylinositol-mannosyltransferase I complex"/>
    <property type="evidence" value="ECO:0007669"/>
    <property type="project" value="TreeGrafter"/>
</dbReference>
<protein>
    <recommendedName>
        <fullName evidence="4 11">Protein PBN1</fullName>
    </recommendedName>
</protein>
<sequence length="499" mass="55349">MRQRTTFFHRDEDAIQPSSIKVKGRSISGPDITAVREDRFTLGLDELPSDLKELLTNISELHLRWASPARYDTLGPWTSRLPPGLHVFYTPQHDDATGPRDPICAFLRGFMPQENCTDSLDHFSQLPYDRFSHATAYQSYYPSRSISAFAEYASQYLCSASDDGCKTRMRALDQAKSFDFSYDTISHVVKVTVLWGHQKQPLDITSHSDHRVEVGLLVPDSTGAIEDHELGVAGLLTILGEDSNPSPVLFSFPARHKSAGATFSAEFLSPLGLHPTMQLQVDSSEPPMKDSFCSLHAYFTLPNTIFADKYQLDDPLFLASKNLTALRYISQPIDLEAPSYVMKLWGSSLLLELKPPAEDEAVAFTAEVPLHLRYQVPQDGGEESVTTPYPAVFWACAAEEGTKFPNSPFDRVNIGYDGLFGPRTLFWHLDPAPQEGVKDLMLTDSVPVLDLGQALLISPLTAAVVVAGFAWVVWKLVAVFMKSGYGAQQSPGREVKKTQ</sequence>
<dbReference type="EMBL" id="JAFIMR010000004">
    <property type="protein sequence ID" value="KAI1879387.1"/>
    <property type="molecule type" value="Genomic_DNA"/>
</dbReference>
<evidence type="ECO:0000256" key="8">
    <source>
        <dbReference type="ARBA" id="ARBA00022989"/>
    </source>
</evidence>
<dbReference type="InterPro" id="IPR042322">
    <property type="entry name" value="Pbn1"/>
</dbReference>
<dbReference type="Pfam" id="PF08320">
    <property type="entry name" value="PIG-X"/>
    <property type="match status" value="1"/>
</dbReference>
<keyword evidence="9 11" id="KW-0472">Membrane</keyword>
<evidence type="ECO:0000256" key="11">
    <source>
        <dbReference type="RuleBase" id="RU366056"/>
    </source>
</evidence>
<evidence type="ECO:0000256" key="7">
    <source>
        <dbReference type="ARBA" id="ARBA00022824"/>
    </source>
</evidence>
<evidence type="ECO:0000256" key="6">
    <source>
        <dbReference type="ARBA" id="ARBA00022692"/>
    </source>
</evidence>
<dbReference type="GO" id="GO:0000030">
    <property type="term" value="F:mannosyltransferase activity"/>
    <property type="evidence" value="ECO:0007669"/>
    <property type="project" value="TreeGrafter"/>
</dbReference>
<keyword evidence="13" id="KW-1185">Reference proteome</keyword>
<evidence type="ECO:0000256" key="10">
    <source>
        <dbReference type="ARBA" id="ARBA00023180"/>
    </source>
</evidence>
<evidence type="ECO:0000256" key="9">
    <source>
        <dbReference type="ARBA" id="ARBA00023136"/>
    </source>
</evidence>
<dbReference type="GO" id="GO:0005789">
    <property type="term" value="C:endoplasmic reticulum membrane"/>
    <property type="evidence" value="ECO:0007669"/>
    <property type="project" value="UniProtKB-SubCell"/>
</dbReference>
<evidence type="ECO:0000256" key="2">
    <source>
        <dbReference type="ARBA" id="ARBA00004687"/>
    </source>
</evidence>
<reference evidence="12" key="1">
    <citation type="submission" date="2021-03" db="EMBL/GenBank/DDBJ databases">
        <title>Revisited historic fungal species revealed as producer of novel bioactive compounds through whole genome sequencing and comparative genomics.</title>
        <authorList>
            <person name="Vignolle G.A."/>
            <person name="Hochenegger N."/>
            <person name="Mach R.L."/>
            <person name="Mach-Aigner A.R."/>
            <person name="Javad Rahimi M."/>
            <person name="Salim K.A."/>
            <person name="Chan C.M."/>
            <person name="Lim L.B.L."/>
            <person name="Cai F."/>
            <person name="Druzhinina I.S."/>
            <person name="U'Ren J.M."/>
            <person name="Derntl C."/>
        </authorList>
    </citation>
    <scope>NUCLEOTIDE SEQUENCE</scope>
    <source>
        <strain evidence="12">TUCIM 5799</strain>
    </source>
</reference>